<feature type="domain" description="Response regulatory" evidence="4">
    <location>
        <begin position="8"/>
        <end position="123"/>
    </location>
</feature>
<dbReference type="EMBL" id="QAAD01000006">
    <property type="protein sequence ID" value="PTN08958.1"/>
    <property type="molecule type" value="Genomic_DNA"/>
</dbReference>
<evidence type="ECO:0000313" key="6">
    <source>
        <dbReference type="Proteomes" id="UP000243525"/>
    </source>
</evidence>
<gene>
    <name evidence="5" type="ORF">C8N47_10655</name>
</gene>
<comment type="caution">
    <text evidence="5">The sequence shown here is derived from an EMBL/GenBank/DDBJ whole genome shotgun (WGS) entry which is preliminary data.</text>
</comment>
<dbReference type="GO" id="GO:0000160">
    <property type="term" value="P:phosphorelay signal transduction system"/>
    <property type="evidence" value="ECO:0007669"/>
    <property type="project" value="UniProtKB-KW"/>
</dbReference>
<sequence length="125" mass="14192">MIVVDALKILIAEDVESNFLYLNAVLSKIKAKIIWAKNGREAVEMFRQHDDIDLVLMDLQMPEMNGYDATRLIKDINPNVPVIAQTAFAMAEDRSKALDAGCDEYLAKPIRSKDLLNLVERFMHV</sequence>
<dbReference type="SUPFAM" id="SSF52172">
    <property type="entry name" value="CheY-like"/>
    <property type="match status" value="1"/>
</dbReference>
<protein>
    <submittedName>
        <fullName evidence="5">CheY-like chemotaxis protein</fullName>
    </submittedName>
</protein>
<dbReference type="Proteomes" id="UP000243525">
    <property type="component" value="Unassembled WGS sequence"/>
</dbReference>
<dbReference type="Pfam" id="PF00072">
    <property type="entry name" value="Response_reg"/>
    <property type="match status" value="1"/>
</dbReference>
<keyword evidence="2" id="KW-0902">Two-component regulatory system</keyword>
<accession>A0A2T5C2M6</accession>
<dbReference type="SMART" id="SM00448">
    <property type="entry name" value="REC"/>
    <property type="match status" value="1"/>
</dbReference>
<dbReference type="Gene3D" id="3.40.50.2300">
    <property type="match status" value="1"/>
</dbReference>
<name>A0A2T5C2M6_9BACT</name>
<evidence type="ECO:0000259" key="4">
    <source>
        <dbReference type="PROSITE" id="PS50110"/>
    </source>
</evidence>
<dbReference type="PANTHER" id="PTHR45339">
    <property type="entry name" value="HYBRID SIGNAL TRANSDUCTION HISTIDINE KINASE J"/>
    <property type="match status" value="1"/>
</dbReference>
<proteinExistence type="predicted"/>
<evidence type="ECO:0000256" key="2">
    <source>
        <dbReference type="ARBA" id="ARBA00023012"/>
    </source>
</evidence>
<organism evidence="5 6">
    <name type="scientific">Mangrovibacterium marinum</name>
    <dbReference type="NCBI Taxonomy" id="1639118"/>
    <lineage>
        <taxon>Bacteria</taxon>
        <taxon>Pseudomonadati</taxon>
        <taxon>Bacteroidota</taxon>
        <taxon>Bacteroidia</taxon>
        <taxon>Marinilabiliales</taxon>
        <taxon>Prolixibacteraceae</taxon>
        <taxon>Mangrovibacterium</taxon>
    </lineage>
</organism>
<keyword evidence="6" id="KW-1185">Reference proteome</keyword>
<evidence type="ECO:0000256" key="1">
    <source>
        <dbReference type="ARBA" id="ARBA00022553"/>
    </source>
</evidence>
<dbReference type="OrthoDB" id="9796457at2"/>
<dbReference type="AlphaFoldDB" id="A0A2T5C2M6"/>
<reference evidence="5 6" key="1">
    <citation type="submission" date="2018-04" db="EMBL/GenBank/DDBJ databases">
        <title>Genomic Encyclopedia of Archaeal and Bacterial Type Strains, Phase II (KMG-II): from individual species to whole genera.</title>
        <authorList>
            <person name="Goeker M."/>
        </authorList>
    </citation>
    <scope>NUCLEOTIDE SEQUENCE [LARGE SCALE GENOMIC DNA]</scope>
    <source>
        <strain evidence="5 6">DSM 28823</strain>
    </source>
</reference>
<dbReference type="PROSITE" id="PS50110">
    <property type="entry name" value="RESPONSE_REGULATORY"/>
    <property type="match status" value="1"/>
</dbReference>
<evidence type="ECO:0000256" key="3">
    <source>
        <dbReference type="PROSITE-ProRule" id="PRU00169"/>
    </source>
</evidence>
<dbReference type="InterPro" id="IPR011006">
    <property type="entry name" value="CheY-like_superfamily"/>
</dbReference>
<dbReference type="PANTHER" id="PTHR45339:SF1">
    <property type="entry name" value="HYBRID SIGNAL TRANSDUCTION HISTIDINE KINASE J"/>
    <property type="match status" value="1"/>
</dbReference>
<dbReference type="CDD" id="cd17546">
    <property type="entry name" value="REC_hyHK_CKI1_RcsC-like"/>
    <property type="match status" value="1"/>
</dbReference>
<evidence type="ECO:0000313" key="5">
    <source>
        <dbReference type="EMBL" id="PTN08958.1"/>
    </source>
</evidence>
<keyword evidence="1 3" id="KW-0597">Phosphoprotein</keyword>
<dbReference type="InterPro" id="IPR001789">
    <property type="entry name" value="Sig_transdc_resp-reg_receiver"/>
</dbReference>
<feature type="modified residue" description="4-aspartylphosphate" evidence="3">
    <location>
        <position position="58"/>
    </location>
</feature>
<dbReference type="RefSeq" id="WP_107821878.1">
    <property type="nucleotide sequence ID" value="NZ_OY782574.1"/>
</dbReference>